<evidence type="ECO:0000256" key="1">
    <source>
        <dbReference type="SAM" id="MobiDB-lite"/>
    </source>
</evidence>
<dbReference type="Pfam" id="PF12840">
    <property type="entry name" value="HTH_20"/>
    <property type="match status" value="1"/>
</dbReference>
<dbReference type="OrthoDB" id="3375207at2"/>
<proteinExistence type="predicted"/>
<dbReference type="InterPro" id="IPR011991">
    <property type="entry name" value="ArsR-like_HTH"/>
</dbReference>
<evidence type="ECO:0000313" key="2">
    <source>
        <dbReference type="EMBL" id="QCB28474.1"/>
    </source>
</evidence>
<protein>
    <submittedName>
        <fullName evidence="2">Helix-turn-helix domain protein</fullName>
    </submittedName>
</protein>
<evidence type="ECO:0000313" key="3">
    <source>
        <dbReference type="Proteomes" id="UP000296352"/>
    </source>
</evidence>
<dbReference type="RefSeq" id="WP_136141208.1">
    <property type="nucleotide sequence ID" value="NZ_CP039247.1"/>
</dbReference>
<dbReference type="PANTHER" id="PTHR30363:SF28">
    <property type="entry name" value="TRANSCRIPTIONAL REGULATORY PROTEIN-RELATED"/>
    <property type="match status" value="1"/>
</dbReference>
<dbReference type="EMBL" id="CP039247">
    <property type="protein sequence ID" value="QCB28474.1"/>
    <property type="molecule type" value="Genomic_DNA"/>
</dbReference>
<organism evidence="2 3">
    <name type="scientific">Corynebacterium endometrii</name>
    <dbReference type="NCBI Taxonomy" id="2488819"/>
    <lineage>
        <taxon>Bacteria</taxon>
        <taxon>Bacillati</taxon>
        <taxon>Actinomycetota</taxon>
        <taxon>Actinomycetes</taxon>
        <taxon>Mycobacteriales</taxon>
        <taxon>Corynebacteriaceae</taxon>
        <taxon>Corynebacterium</taxon>
    </lineage>
</organism>
<dbReference type="InterPro" id="IPR036390">
    <property type="entry name" value="WH_DNA-bd_sf"/>
</dbReference>
<keyword evidence="3" id="KW-1185">Reference proteome</keyword>
<accession>A0A4P7QHY8</accession>
<dbReference type="InterPro" id="IPR036388">
    <property type="entry name" value="WH-like_DNA-bd_sf"/>
</dbReference>
<feature type="compositionally biased region" description="Basic and acidic residues" evidence="1">
    <location>
        <begin position="26"/>
        <end position="37"/>
    </location>
</feature>
<gene>
    <name evidence="2" type="ORF">CENDO_05975</name>
</gene>
<dbReference type="SUPFAM" id="SSF46785">
    <property type="entry name" value="Winged helix' DNA-binding domain"/>
    <property type="match status" value="1"/>
</dbReference>
<feature type="compositionally biased region" description="Low complexity" evidence="1">
    <location>
        <begin position="10"/>
        <end position="19"/>
    </location>
</feature>
<dbReference type="Gene3D" id="1.10.10.10">
    <property type="entry name" value="Winged helix-like DNA-binding domain superfamily/Winged helix DNA-binding domain"/>
    <property type="match status" value="1"/>
</dbReference>
<dbReference type="KEGG" id="cee:CENDO_05975"/>
<dbReference type="Proteomes" id="UP000296352">
    <property type="component" value="Chromosome"/>
</dbReference>
<name>A0A4P7QHY8_9CORY</name>
<dbReference type="CDD" id="cd00090">
    <property type="entry name" value="HTH_ARSR"/>
    <property type="match status" value="1"/>
</dbReference>
<dbReference type="PANTHER" id="PTHR30363">
    <property type="entry name" value="HTH-TYPE TRANSCRIPTIONAL REGULATOR SRLR-RELATED"/>
    <property type="match status" value="1"/>
</dbReference>
<dbReference type="AlphaFoldDB" id="A0A4P7QHY8"/>
<sequence>MTAARRPKARTAPARTASAELGAKPGPKESRSTEGDTRRQVMLLLLKEGPITASYLGKRLGLSAAGVRRHLDILVEEGLTEVVNRRPVARNGEHATRGRPAKHFRLTDAGRAQFGHAYDALASDALSALREVGGSEAVKAFAIARMERLVDDIRPSIREDESVVEVARRLAEALDAHGFAATVDRAGNGVQICQHHCPVAHVAAEHPELCEAEQEVISSVLGTHVQPLATIVNGHGICTTNIPLTPINTRRNAS</sequence>
<feature type="region of interest" description="Disordered" evidence="1">
    <location>
        <begin position="1"/>
        <end position="37"/>
    </location>
</feature>
<reference evidence="2 3" key="1">
    <citation type="submission" date="2019-04" db="EMBL/GenBank/DDBJ databases">
        <title>Corynebacterium endometrii sp. nov., isolated from the uterus of a cow with endometritis.</title>
        <authorList>
            <person name="Ballas P."/>
            <person name="Ruckert C."/>
            <person name="Wagener K."/>
            <person name="Drillich M."/>
            <person name="Kaempfer P."/>
            <person name="Busse H.-J."/>
            <person name="Ehling-Schulz M."/>
        </authorList>
    </citation>
    <scope>NUCLEOTIDE SEQUENCE [LARGE SCALE GENOMIC DNA]</scope>
    <source>
        <strain evidence="2 3">LMM-1653</strain>
    </source>
</reference>
<dbReference type="InterPro" id="IPR050313">
    <property type="entry name" value="Carb_Metab_HTH_regulators"/>
</dbReference>